<accession>A0A645IQ90</accession>
<sequence>MKYLQCLNNEEVDLLERIYWYDHSYDRIAEVYNYDKSTISRKKETILSKMQRVASKKLV</sequence>
<evidence type="ECO:0000313" key="1">
    <source>
        <dbReference type="EMBL" id="MPN49423.1"/>
    </source>
</evidence>
<evidence type="ECO:0008006" key="2">
    <source>
        <dbReference type="Google" id="ProtNLM"/>
    </source>
</evidence>
<organism evidence="1">
    <name type="scientific">bioreactor metagenome</name>
    <dbReference type="NCBI Taxonomy" id="1076179"/>
    <lineage>
        <taxon>unclassified sequences</taxon>
        <taxon>metagenomes</taxon>
        <taxon>ecological metagenomes</taxon>
    </lineage>
</organism>
<dbReference type="SUPFAM" id="SSF88659">
    <property type="entry name" value="Sigma3 and sigma4 domains of RNA polymerase sigma factors"/>
    <property type="match status" value="1"/>
</dbReference>
<comment type="caution">
    <text evidence="1">The sequence shown here is derived from an EMBL/GenBank/DDBJ whole genome shotgun (WGS) entry which is preliminary data.</text>
</comment>
<dbReference type="InterPro" id="IPR013324">
    <property type="entry name" value="RNA_pol_sigma_r3/r4-like"/>
</dbReference>
<proteinExistence type="predicted"/>
<dbReference type="GO" id="GO:0003700">
    <property type="term" value="F:DNA-binding transcription factor activity"/>
    <property type="evidence" value="ECO:0007669"/>
    <property type="project" value="InterPro"/>
</dbReference>
<dbReference type="AlphaFoldDB" id="A0A645IQ90"/>
<dbReference type="GO" id="GO:0006352">
    <property type="term" value="P:DNA-templated transcription initiation"/>
    <property type="evidence" value="ECO:0007669"/>
    <property type="project" value="InterPro"/>
</dbReference>
<protein>
    <recommendedName>
        <fullName evidence="2">RNA polymerase sigma-70 region 4 domain-containing protein</fullName>
    </recommendedName>
</protein>
<name>A0A645IQ90_9ZZZZ</name>
<dbReference type="EMBL" id="VSSQ01112675">
    <property type="protein sequence ID" value="MPN49423.1"/>
    <property type="molecule type" value="Genomic_DNA"/>
</dbReference>
<reference evidence="1" key="1">
    <citation type="submission" date="2019-08" db="EMBL/GenBank/DDBJ databases">
        <authorList>
            <person name="Kucharzyk K."/>
            <person name="Murdoch R.W."/>
            <person name="Higgins S."/>
            <person name="Loffler F."/>
        </authorList>
    </citation>
    <scope>NUCLEOTIDE SEQUENCE</scope>
</reference>
<gene>
    <name evidence="1" type="ORF">SDC9_197044</name>
</gene>